<organism evidence="2 3">
    <name type="scientific">Corynebacterium canis</name>
    <dbReference type="NCBI Taxonomy" id="679663"/>
    <lineage>
        <taxon>Bacteria</taxon>
        <taxon>Bacillati</taxon>
        <taxon>Actinomycetota</taxon>
        <taxon>Actinomycetes</taxon>
        <taxon>Mycobacteriales</taxon>
        <taxon>Corynebacteriaceae</taxon>
        <taxon>Corynebacterium</taxon>
    </lineage>
</organism>
<dbReference type="OrthoDB" id="3253043at2"/>
<dbReference type="SUPFAM" id="SSF52218">
    <property type="entry name" value="Flavoproteins"/>
    <property type="match status" value="1"/>
</dbReference>
<proteinExistence type="predicted"/>
<name>A0A5C5UI53_9CORY</name>
<gene>
    <name evidence="2" type="ORF">FRX94_07000</name>
</gene>
<evidence type="ECO:0000313" key="2">
    <source>
        <dbReference type="EMBL" id="TWT25005.1"/>
    </source>
</evidence>
<protein>
    <submittedName>
        <fullName evidence="2">Flavodoxin</fullName>
    </submittedName>
</protein>
<dbReference type="PROSITE" id="PS50902">
    <property type="entry name" value="FLAVODOXIN_LIKE"/>
    <property type="match status" value="1"/>
</dbReference>
<dbReference type="Gene3D" id="3.40.50.360">
    <property type="match status" value="1"/>
</dbReference>
<reference evidence="2 3" key="1">
    <citation type="submission" date="2019-08" db="EMBL/GenBank/DDBJ databases">
        <authorList>
            <person name="Lei W."/>
        </authorList>
    </citation>
    <scope>NUCLEOTIDE SEQUENCE [LARGE SCALE GENOMIC DNA]</scope>
    <source>
        <strain evidence="2 3">CCUG 58627</strain>
    </source>
</reference>
<dbReference type="Proteomes" id="UP000320791">
    <property type="component" value="Unassembled WGS sequence"/>
</dbReference>
<dbReference type="RefSeq" id="WP_146324419.1">
    <property type="nucleotide sequence ID" value="NZ_BAABLR010000010.1"/>
</dbReference>
<dbReference type="EMBL" id="VOHM01000013">
    <property type="protein sequence ID" value="TWT25005.1"/>
    <property type="molecule type" value="Genomic_DNA"/>
</dbReference>
<accession>A0A5C5UI53</accession>
<evidence type="ECO:0000313" key="3">
    <source>
        <dbReference type="Proteomes" id="UP000320791"/>
    </source>
</evidence>
<feature type="domain" description="Flavodoxin-like" evidence="1">
    <location>
        <begin position="3"/>
        <end position="161"/>
    </location>
</feature>
<dbReference type="InterPro" id="IPR029039">
    <property type="entry name" value="Flavoprotein-like_sf"/>
</dbReference>
<keyword evidence="3" id="KW-1185">Reference proteome</keyword>
<evidence type="ECO:0000259" key="1">
    <source>
        <dbReference type="PROSITE" id="PS50902"/>
    </source>
</evidence>
<dbReference type="InterPro" id="IPR008254">
    <property type="entry name" value="Flavodoxin/NO_synth"/>
</dbReference>
<comment type="caution">
    <text evidence="2">The sequence shown here is derived from an EMBL/GenBank/DDBJ whole genome shotgun (WGS) entry which is preliminary data.</text>
</comment>
<dbReference type="GO" id="GO:0010181">
    <property type="term" value="F:FMN binding"/>
    <property type="evidence" value="ECO:0007669"/>
    <property type="project" value="InterPro"/>
</dbReference>
<sequence>MKALILHESYFGNTKTVAESIAAGISDRGVTTLVTPIADAPDELPEDLDILILGAPTHDRKLPSAASRDKAVAAGGAPTSRGVADWLDQAELPEHLYIAVFDTSTGKNWLSGSAAKRMAKLLGQRKPPLKPILKTFLVSGNEGPLADGELDAARTWGRLLAADARQKHLQNQ</sequence>
<dbReference type="AlphaFoldDB" id="A0A5C5UI53"/>